<evidence type="ECO:0000256" key="8">
    <source>
        <dbReference type="ARBA" id="ARBA00023204"/>
    </source>
</evidence>
<dbReference type="CDD" id="cd00019">
    <property type="entry name" value="AP2Ec"/>
    <property type="match status" value="1"/>
</dbReference>
<keyword evidence="8" id="KW-0234">DNA repair</keyword>
<evidence type="ECO:0000256" key="3">
    <source>
        <dbReference type="ARBA" id="ARBA00022722"/>
    </source>
</evidence>
<feature type="domain" description="Xylose isomerase-like TIM barrel" evidence="9">
    <location>
        <begin position="22"/>
        <end position="262"/>
    </location>
</feature>
<dbReference type="GO" id="GO:0003906">
    <property type="term" value="F:DNA-(apurinic or apyrimidinic site) endonuclease activity"/>
    <property type="evidence" value="ECO:0007669"/>
    <property type="project" value="TreeGrafter"/>
</dbReference>
<dbReference type="PROSITE" id="PS00730">
    <property type="entry name" value="AP_NUCLEASE_F2_2"/>
    <property type="match status" value="1"/>
</dbReference>
<dbReference type="Proteomes" id="UP000641588">
    <property type="component" value="Unassembled WGS sequence"/>
</dbReference>
<keyword evidence="11" id="KW-1185">Reference proteome</keyword>
<organism evidence="10 11">
    <name type="scientific">Paenibacillus foliorum</name>
    <dbReference type="NCBI Taxonomy" id="2654974"/>
    <lineage>
        <taxon>Bacteria</taxon>
        <taxon>Bacillati</taxon>
        <taxon>Bacillota</taxon>
        <taxon>Bacilli</taxon>
        <taxon>Bacillales</taxon>
        <taxon>Paenibacillaceae</taxon>
        <taxon>Paenibacillus</taxon>
    </lineage>
</organism>
<comment type="cofactor">
    <cofactor evidence="1">
        <name>Zn(2+)</name>
        <dbReference type="ChEBI" id="CHEBI:29105"/>
    </cofactor>
</comment>
<accession>A0A972GV94</accession>
<dbReference type="SMART" id="SM00518">
    <property type="entry name" value="AP2Ec"/>
    <property type="match status" value="1"/>
</dbReference>
<evidence type="ECO:0000256" key="2">
    <source>
        <dbReference type="ARBA" id="ARBA00005340"/>
    </source>
</evidence>
<dbReference type="GO" id="GO:0006284">
    <property type="term" value="P:base-excision repair"/>
    <property type="evidence" value="ECO:0007669"/>
    <property type="project" value="TreeGrafter"/>
</dbReference>
<dbReference type="AlphaFoldDB" id="A0A972GV94"/>
<sequence length="279" mass="31011">MKIGCHISIRNGYEEAAKTAFKLKAGAFQYFPKNPRSLTIKRWNPKDAEACSRLCNEQGIASIAHSPYPTNLASEDSQLRQATVMSLRNDLEIAEACGSVGVVVHFGKYKGGDTLQGYKNIIQCLHEVLSDWQGHAKLLIENQAGEGTKMGTSLEELMQIRNLSDCREHIGFCFDTCHAYACGLWSSHPNGWSELAFKASTLGYFDHLKAIHINDSLYPGGMRKDRHENIGKGYIGELRFREFLQSPIVQSIPLVLETPTPQDGSHLSEIELVLGLSRS</sequence>
<dbReference type="EC" id="3.1.21.2" evidence="10"/>
<dbReference type="EMBL" id="WHOD01000105">
    <property type="protein sequence ID" value="NOU96943.1"/>
    <property type="molecule type" value="Genomic_DNA"/>
</dbReference>
<dbReference type="PANTHER" id="PTHR21445">
    <property type="entry name" value="ENDONUCLEASE IV ENDODEOXYRIBONUCLEASE IV"/>
    <property type="match status" value="1"/>
</dbReference>
<evidence type="ECO:0000313" key="11">
    <source>
        <dbReference type="Proteomes" id="UP000641588"/>
    </source>
</evidence>
<evidence type="ECO:0000256" key="7">
    <source>
        <dbReference type="ARBA" id="ARBA00022833"/>
    </source>
</evidence>
<gene>
    <name evidence="10" type="ORF">GC093_27510</name>
</gene>
<dbReference type="GO" id="GO:0008833">
    <property type="term" value="F:deoxyribonuclease IV (phage-T4-induced) activity"/>
    <property type="evidence" value="ECO:0007669"/>
    <property type="project" value="UniProtKB-EC"/>
</dbReference>
<keyword evidence="6 10" id="KW-0378">Hydrolase</keyword>
<dbReference type="NCBIfam" id="TIGR00587">
    <property type="entry name" value="nfo"/>
    <property type="match status" value="1"/>
</dbReference>
<evidence type="ECO:0000259" key="9">
    <source>
        <dbReference type="Pfam" id="PF01261"/>
    </source>
</evidence>
<dbReference type="GO" id="GO:0008081">
    <property type="term" value="F:phosphoric diester hydrolase activity"/>
    <property type="evidence" value="ECO:0007669"/>
    <property type="project" value="TreeGrafter"/>
</dbReference>
<dbReference type="GO" id="GO:0003677">
    <property type="term" value="F:DNA binding"/>
    <property type="evidence" value="ECO:0007669"/>
    <property type="project" value="InterPro"/>
</dbReference>
<dbReference type="InterPro" id="IPR018246">
    <property type="entry name" value="AP_endonuc_F2_Zn_BS"/>
</dbReference>
<keyword evidence="4" id="KW-0479">Metal-binding</keyword>
<dbReference type="RefSeq" id="WP_171655186.1">
    <property type="nucleotide sequence ID" value="NZ_WHOD01000105.1"/>
</dbReference>
<dbReference type="GO" id="GO:0008270">
    <property type="term" value="F:zinc ion binding"/>
    <property type="evidence" value="ECO:0007669"/>
    <property type="project" value="InterPro"/>
</dbReference>
<reference evidence="10" key="1">
    <citation type="submission" date="2019-10" db="EMBL/GenBank/DDBJ databases">
        <title>Description of Paenibacillus glebae sp. nov.</title>
        <authorList>
            <person name="Carlier A."/>
            <person name="Qi S."/>
        </authorList>
    </citation>
    <scope>NUCLEOTIDE SEQUENCE</scope>
    <source>
        <strain evidence="10">LMG 31456</strain>
    </source>
</reference>
<dbReference type="InterPro" id="IPR036237">
    <property type="entry name" value="Xyl_isomerase-like_sf"/>
</dbReference>
<comment type="similarity">
    <text evidence="2">Belongs to the AP endonuclease 2 family.</text>
</comment>
<keyword evidence="5" id="KW-0227">DNA damage</keyword>
<evidence type="ECO:0000313" key="10">
    <source>
        <dbReference type="EMBL" id="NOU96943.1"/>
    </source>
</evidence>
<proteinExistence type="inferred from homology"/>
<evidence type="ECO:0000256" key="1">
    <source>
        <dbReference type="ARBA" id="ARBA00001947"/>
    </source>
</evidence>
<dbReference type="Pfam" id="PF01261">
    <property type="entry name" value="AP_endonuc_2"/>
    <property type="match status" value="1"/>
</dbReference>
<dbReference type="PANTHER" id="PTHR21445:SF0">
    <property type="entry name" value="APURINIC-APYRIMIDINIC ENDONUCLEASE"/>
    <property type="match status" value="1"/>
</dbReference>
<dbReference type="InterPro" id="IPR013022">
    <property type="entry name" value="Xyl_isomerase-like_TIM-brl"/>
</dbReference>
<keyword evidence="7" id="KW-0862">Zinc</keyword>
<evidence type="ECO:0000256" key="5">
    <source>
        <dbReference type="ARBA" id="ARBA00022763"/>
    </source>
</evidence>
<evidence type="ECO:0000256" key="6">
    <source>
        <dbReference type="ARBA" id="ARBA00022801"/>
    </source>
</evidence>
<dbReference type="SUPFAM" id="SSF51658">
    <property type="entry name" value="Xylose isomerase-like"/>
    <property type="match status" value="1"/>
</dbReference>
<dbReference type="PROSITE" id="PS00731">
    <property type="entry name" value="AP_NUCLEASE_F2_3"/>
    <property type="match status" value="1"/>
</dbReference>
<dbReference type="Gene3D" id="3.20.20.150">
    <property type="entry name" value="Divalent-metal-dependent TIM barrel enzymes"/>
    <property type="match status" value="1"/>
</dbReference>
<name>A0A972GV94_9BACL</name>
<comment type="caution">
    <text evidence="10">The sequence shown here is derived from an EMBL/GenBank/DDBJ whole genome shotgun (WGS) entry which is preliminary data.</text>
</comment>
<dbReference type="PROSITE" id="PS51432">
    <property type="entry name" value="AP_NUCLEASE_F2_4"/>
    <property type="match status" value="1"/>
</dbReference>
<dbReference type="InterPro" id="IPR001719">
    <property type="entry name" value="AP_endonuc_2"/>
</dbReference>
<evidence type="ECO:0000256" key="4">
    <source>
        <dbReference type="ARBA" id="ARBA00022723"/>
    </source>
</evidence>
<keyword evidence="3" id="KW-0540">Nuclease</keyword>
<protein>
    <submittedName>
        <fullName evidence="10">Deoxyribonuclease IV</fullName>
        <ecNumber evidence="10">3.1.21.2</ecNumber>
    </submittedName>
</protein>